<dbReference type="AlphaFoldDB" id="A0A4R6J224"/>
<dbReference type="OrthoDB" id="680896at2"/>
<accession>A0A4R6J224</accession>
<comment type="caution">
    <text evidence="1">The sequence shown here is derived from an EMBL/GenBank/DDBJ whole genome shotgun (WGS) entry which is preliminary data.</text>
</comment>
<protein>
    <submittedName>
        <fullName evidence="1">Uncharacterized protein</fullName>
    </submittedName>
</protein>
<name>A0A4R6J224_9BACT</name>
<keyword evidence="2" id="KW-1185">Reference proteome</keyword>
<sequence length="68" mass="7878">MKSNVMPSIVQLEAEELKELVREVKETVAVDVINTKNKETSSTPFGAIDLWKIRRTVRTARASFHWEY</sequence>
<dbReference type="EMBL" id="SNWP01000010">
    <property type="protein sequence ID" value="TDO28215.1"/>
    <property type="molecule type" value="Genomic_DNA"/>
</dbReference>
<dbReference type="Proteomes" id="UP000295741">
    <property type="component" value="Unassembled WGS sequence"/>
</dbReference>
<proteinExistence type="predicted"/>
<organism evidence="1 2">
    <name type="scientific">Sediminibacterium goheungense</name>
    <dbReference type="NCBI Taxonomy" id="1086393"/>
    <lineage>
        <taxon>Bacteria</taxon>
        <taxon>Pseudomonadati</taxon>
        <taxon>Bacteroidota</taxon>
        <taxon>Chitinophagia</taxon>
        <taxon>Chitinophagales</taxon>
        <taxon>Chitinophagaceae</taxon>
        <taxon>Sediminibacterium</taxon>
    </lineage>
</organism>
<evidence type="ECO:0000313" key="2">
    <source>
        <dbReference type="Proteomes" id="UP000295741"/>
    </source>
</evidence>
<gene>
    <name evidence="1" type="ORF">BC659_0277</name>
</gene>
<evidence type="ECO:0000313" key="1">
    <source>
        <dbReference type="EMBL" id="TDO28215.1"/>
    </source>
</evidence>
<reference evidence="1 2" key="1">
    <citation type="submission" date="2019-03" db="EMBL/GenBank/DDBJ databases">
        <title>Genomic Encyclopedia of Archaeal and Bacterial Type Strains, Phase II (KMG-II): from individual species to whole genera.</title>
        <authorList>
            <person name="Goeker M."/>
        </authorList>
    </citation>
    <scope>NUCLEOTIDE SEQUENCE [LARGE SCALE GENOMIC DNA]</scope>
    <source>
        <strain evidence="1 2">DSM 28323</strain>
    </source>
</reference>